<feature type="region of interest" description="Disordered" evidence="1">
    <location>
        <begin position="102"/>
        <end position="123"/>
    </location>
</feature>
<dbReference type="EMBL" id="WBUI01000019">
    <property type="protein sequence ID" value="KAB2930596.1"/>
    <property type="molecule type" value="Genomic_DNA"/>
</dbReference>
<evidence type="ECO:0000313" key="4">
    <source>
        <dbReference type="Proteomes" id="UP000460298"/>
    </source>
</evidence>
<evidence type="ECO:0000256" key="2">
    <source>
        <dbReference type="SAM" id="Phobius"/>
    </source>
</evidence>
<name>A0A833GZC2_9LEPT</name>
<comment type="caution">
    <text evidence="3">The sequence shown here is derived from an EMBL/GenBank/DDBJ whole genome shotgun (WGS) entry which is preliminary data.</text>
</comment>
<feature type="transmembrane region" description="Helical" evidence="2">
    <location>
        <begin position="132"/>
        <end position="150"/>
    </location>
</feature>
<organism evidence="3 4">
    <name type="scientific">Leptonema illini</name>
    <dbReference type="NCBI Taxonomy" id="183"/>
    <lineage>
        <taxon>Bacteria</taxon>
        <taxon>Pseudomonadati</taxon>
        <taxon>Spirochaetota</taxon>
        <taxon>Spirochaetia</taxon>
        <taxon>Leptospirales</taxon>
        <taxon>Leptospiraceae</taxon>
        <taxon>Leptonema</taxon>
    </lineage>
</organism>
<keyword evidence="2" id="KW-1133">Transmembrane helix</keyword>
<dbReference type="AlphaFoldDB" id="A0A833GZC2"/>
<evidence type="ECO:0000313" key="3">
    <source>
        <dbReference type="EMBL" id="KAB2930596.1"/>
    </source>
</evidence>
<accession>A0A833GZC2</accession>
<dbReference type="Proteomes" id="UP000460298">
    <property type="component" value="Unassembled WGS sequence"/>
</dbReference>
<keyword evidence="2" id="KW-0472">Membrane</keyword>
<proteinExistence type="predicted"/>
<keyword evidence="2" id="KW-0812">Transmembrane</keyword>
<protein>
    <submittedName>
        <fullName evidence="3">Uncharacterized protein</fullName>
    </submittedName>
</protein>
<gene>
    <name evidence="3" type="ORF">F9K24_16265</name>
</gene>
<sequence>MPLVKNDAKFRNGIDVRATSSPITEATTAPIIMADKESTSGLSIDETSALKAVTESINQMAGSLTGRNLEQKIQEYTSVYGEILLGMHNRLNDLERESKSLRKEVSQQHRRISSLENKLSEERRGRSRTDRLIGLTALILSAASLVLWLLSNLTKN</sequence>
<evidence type="ECO:0000256" key="1">
    <source>
        <dbReference type="SAM" id="MobiDB-lite"/>
    </source>
</evidence>
<reference evidence="3 4" key="1">
    <citation type="submission" date="2019-10" db="EMBL/GenBank/DDBJ databases">
        <title>Extracellular Electron Transfer in a Candidatus Methanoperedens spp. Enrichment Culture.</title>
        <authorList>
            <person name="Berger S."/>
            <person name="Rangel Shaw D."/>
            <person name="Berben T."/>
            <person name="In 'T Zandt M."/>
            <person name="Frank J."/>
            <person name="Reimann J."/>
            <person name="Jetten M.S.M."/>
            <person name="Welte C.U."/>
        </authorList>
    </citation>
    <scope>NUCLEOTIDE SEQUENCE [LARGE SCALE GENOMIC DNA]</scope>
    <source>
        <strain evidence="3">SB12</strain>
    </source>
</reference>